<evidence type="ECO:0000313" key="2">
    <source>
        <dbReference type="EMBL" id="KFE97268.1"/>
    </source>
</evidence>
<dbReference type="InterPro" id="IPR028974">
    <property type="entry name" value="TSP_type-3_rpt"/>
</dbReference>
<dbReference type="SUPFAM" id="SSF49899">
    <property type="entry name" value="Concanavalin A-like lectins/glucanases"/>
    <property type="match status" value="1"/>
</dbReference>
<dbReference type="SUPFAM" id="SSF103647">
    <property type="entry name" value="TSP type-3 repeat"/>
    <property type="match status" value="1"/>
</dbReference>
<keyword evidence="3" id="KW-1185">Reference proteome</keyword>
<protein>
    <recommendedName>
        <fullName evidence="1">DUF8202 domain-containing protein</fullName>
    </recommendedName>
</protein>
<comment type="caution">
    <text evidence="2">The sequence shown here is derived from an EMBL/GenBank/DDBJ whole genome shotgun (WGS) entry which is preliminary data.</text>
</comment>
<dbReference type="InterPro" id="IPR013320">
    <property type="entry name" value="ConA-like_dom_sf"/>
</dbReference>
<dbReference type="GO" id="GO:0005509">
    <property type="term" value="F:calcium ion binding"/>
    <property type="evidence" value="ECO:0007669"/>
    <property type="project" value="InterPro"/>
</dbReference>
<dbReference type="Gene3D" id="4.10.1080.10">
    <property type="entry name" value="TSP type-3 repeat"/>
    <property type="match status" value="1"/>
</dbReference>
<evidence type="ECO:0000313" key="3">
    <source>
        <dbReference type="Proteomes" id="UP000028713"/>
    </source>
</evidence>
<dbReference type="GO" id="GO:0005975">
    <property type="term" value="P:carbohydrate metabolic process"/>
    <property type="evidence" value="ECO:0007669"/>
    <property type="project" value="UniProtKB-ARBA"/>
</dbReference>
<dbReference type="GO" id="GO:0004553">
    <property type="term" value="F:hydrolase activity, hydrolyzing O-glycosyl compounds"/>
    <property type="evidence" value="ECO:0007669"/>
    <property type="project" value="UniProtKB-ARBA"/>
</dbReference>
<dbReference type="EMBL" id="JPRP01000007">
    <property type="protein sequence ID" value="KFE97268.1"/>
    <property type="molecule type" value="Genomic_DNA"/>
</dbReference>
<name>A0A085YYK5_9FLAO</name>
<feature type="non-terminal residue" evidence="2">
    <location>
        <position position="1606"/>
    </location>
</feature>
<feature type="domain" description="DUF8202" evidence="1">
    <location>
        <begin position="235"/>
        <end position="421"/>
    </location>
</feature>
<organism evidence="2 3">
    <name type="scientific">Chryseobacterium formosense</name>
    <dbReference type="NCBI Taxonomy" id="236814"/>
    <lineage>
        <taxon>Bacteria</taxon>
        <taxon>Pseudomonadati</taxon>
        <taxon>Bacteroidota</taxon>
        <taxon>Flavobacteriia</taxon>
        <taxon>Flavobacteriales</taxon>
        <taxon>Weeksellaceae</taxon>
        <taxon>Chryseobacterium group</taxon>
        <taxon>Chryseobacterium</taxon>
    </lineage>
</organism>
<evidence type="ECO:0000259" key="1">
    <source>
        <dbReference type="Pfam" id="PF26628"/>
    </source>
</evidence>
<dbReference type="Pfam" id="PF26628">
    <property type="entry name" value="DUF8202"/>
    <property type="match status" value="3"/>
</dbReference>
<gene>
    <name evidence="2" type="ORF">IX39_20550</name>
</gene>
<feature type="domain" description="DUF8202" evidence="1">
    <location>
        <begin position="1101"/>
        <end position="1292"/>
    </location>
</feature>
<sequence length="1606" mass="169901">MLSVFGQSPGGVAAPDFWVKSDDAGNIATAWKDHSANANDIPAVGGWALSPADRAHNFHPYTTGYTASKYFYNDNNSTLHSSTGVGVEANHSIFSVVRPTSATTEGRIIGIDDDTSSAEPGLSITNTGLPNHYEFSRTTTDTDFTTPYTTGAINIFSATTNNPSGIGGGTSAFSGGEKRLGLNGIYQTTTFTGGNRFQLVGKRLRIGQSGWTHGGPFPGDIMEIVWYNRFLTANEQSRVNSYLAMKNGSTLGEDYLTASSAIIWSRTTNTGYNNNIFGIVRDDASALHQKQSTSTNPNQKLIIGNGSGLFDTNALNTNALTNGQFLMVGDNGLKQRLAVPFAYTGGPNGPTNYRFESVWKVQNTNVAGQVTVAWPKGIANMYLLQSSDQTFATVNAYVPMTTEVTVNGVVYNTATVNLDNGQFFTFAGFANAPGGVVNNLSYWYRADINAANTGTGTDVTTWTDFFSGAVVAQMGTNALPKFNPGSTDYFNFNPGINFTAGTQTLGNVNVRTFSADSYDVFTFTKEGMTSGGSFSSIFRSLVDNAFLTGGIRRWDGLGIQIDNAMERLSNTGGNTDTGLFTPAGAFSTTIPSIMYNTFTANSTTRALNGDVNFATTTHGGTGIRNLNGGHLFGDSQFGGNGSDNRGFIGNIGETIIYGEGNLTAQERRRIDSYMAIKYGITLERVATDNYLASDAGIVWDGAANSAYNNNIFGIAYDQLSALHQKQSKSVNANQKMIIGAGTSLADTNAANTNSLAAGQYLIVGDNGLRQGLSTSLAYTGTTNGPTNFRFESIWKVQNTLPSSQVTVAWPKGVQNLYLVQSNNETFDTTDAFTPMATEVTINGVIYNTATVTLGNGEFFTFAGFGRAPGGVVNSLSYWYRADKNAANTGVGTDVTTWTDYFSGNVIGQMGTNAFPKYVDGAANYFNFNPGVNFTAGTQTLGTVSVRTFSADSYDVFTFTKEGMTSGGAFSSIFRSLVDNAFLTGGIRRWDGLGIQIDNAMERLSNTGGNTDTGLFTAAGAFSTTIPSIMYNTFTANTTTKALNGSANFATTNHGGTGVRNLNGGHLFGDSQFGGNGSDNRGFIGHLGETIIYGAGNLSAEERRRVDSYMAIKYGITLGQVANQHYLGSTASPTSIVWSGTLNTAYNNNIFGIARADIGGFDQKVSKSVNAGTILTIAKDNDFVSSNLAPARTALPVDESYILLGDNNNTLTPLIDVTVGANTLHRIQRIWLSQRTNTTGSLYFESDLSAYGSTFTAGNTVYMLVADDDAFTTNVSPVTGTFTSGKWVFNYNFDSNPTARYITFAEGIACSGTDSDGDGIADNCDLDDDNDGILDTDECGSANIIERGNFTTLPTTPGFLTPAQFATANPDWVFASTAVGAGNQIFWDNITAPFAFGNGIRFQRDGETQSLTQSITNLYHYDRPQVLISKFAANNGTSLANSSTLILSYAGVEYMRIATANGVNTTSTLTYSNGASGSLATIAVGTVYNNWVIDLPYGVPSSGDLKIDFIAGPADSDDFSLGDIVINACQDTDTDGIPNFLDLDSDNDGCLDAIEGGDNVTSAQLVAAANGLGVGTGSSASNQNLCAGTGCVDAQGVPTVVNSGGAA</sequence>
<dbReference type="InterPro" id="IPR058515">
    <property type="entry name" value="DUF8202"/>
</dbReference>
<reference evidence="2 3" key="1">
    <citation type="submission" date="2014-07" db="EMBL/GenBank/DDBJ databases">
        <title>Genome of Chryseobacterium formosense LMG 24722.</title>
        <authorList>
            <person name="Pipes S.E."/>
            <person name="Stropko S.J."/>
            <person name="Newman J.D."/>
        </authorList>
    </citation>
    <scope>NUCLEOTIDE SEQUENCE [LARGE SCALE GENOMIC DNA]</scope>
    <source>
        <strain evidence="2 3">LMG 24722</strain>
    </source>
</reference>
<feature type="domain" description="DUF8202" evidence="1">
    <location>
        <begin position="666"/>
        <end position="844"/>
    </location>
</feature>
<dbReference type="Proteomes" id="UP000028713">
    <property type="component" value="Unassembled WGS sequence"/>
</dbReference>
<dbReference type="eggNOG" id="COG1361">
    <property type="taxonomic scope" value="Bacteria"/>
</dbReference>
<proteinExistence type="predicted"/>
<dbReference type="STRING" id="236814.IX39_20550"/>
<accession>A0A085YYK5</accession>